<proteinExistence type="predicted"/>
<gene>
    <name evidence="2" type="ORF">MPEAHAMD_3250</name>
</gene>
<dbReference type="InterPro" id="IPR009875">
    <property type="entry name" value="PilZ_domain"/>
</dbReference>
<dbReference type="EMBL" id="BPQJ01000014">
    <property type="protein sequence ID" value="GJD63089.1"/>
    <property type="molecule type" value="Genomic_DNA"/>
</dbReference>
<dbReference type="Proteomes" id="UP001055286">
    <property type="component" value="Unassembled WGS sequence"/>
</dbReference>
<evidence type="ECO:0000259" key="1">
    <source>
        <dbReference type="Pfam" id="PF07238"/>
    </source>
</evidence>
<sequence>MPSGKRPCGWPSVARCYHRVCKILADTLKLHLQPEPEPGLRSIQIRVGGRYLLPGGVEHVCETRSLSLATIDVLAPESGLPGDPVTLYLDDVGPVTGVIQTIAPDGFTLAVEVGPERRARFAARLDWLAGQANGKADQRSDPRIVPNTRTVEVRRADGRVLPATIIDLSMTGVAVAVSDVPPVGEAVTVGKRRATVVRHLENGFAVTFRLPFRPETFGRHVVL</sequence>
<dbReference type="Pfam" id="PF07238">
    <property type="entry name" value="PilZ"/>
    <property type="match status" value="1"/>
</dbReference>
<evidence type="ECO:0000313" key="2">
    <source>
        <dbReference type="EMBL" id="GJD63089.1"/>
    </source>
</evidence>
<dbReference type="Gene3D" id="2.40.10.220">
    <property type="entry name" value="predicted glycosyltransferase like domains"/>
    <property type="match status" value="1"/>
</dbReference>
<name>A0AA37HC31_9HYPH</name>
<evidence type="ECO:0000313" key="3">
    <source>
        <dbReference type="Proteomes" id="UP001055286"/>
    </source>
</evidence>
<reference evidence="2" key="2">
    <citation type="submission" date="2021-08" db="EMBL/GenBank/DDBJ databases">
        <authorList>
            <person name="Tani A."/>
            <person name="Ola A."/>
            <person name="Ogura Y."/>
            <person name="Katsura K."/>
            <person name="Hayashi T."/>
        </authorList>
    </citation>
    <scope>NUCLEOTIDE SEQUENCE</scope>
    <source>
        <strain evidence="2">JCM 32048</strain>
    </source>
</reference>
<reference evidence="2" key="1">
    <citation type="journal article" date="2016" name="Front. Microbiol.">
        <title>Genome Sequence of the Piezophilic, Mesophilic Sulfate-Reducing Bacterium Desulfovibrio indicus J2T.</title>
        <authorList>
            <person name="Cao J."/>
            <person name="Maignien L."/>
            <person name="Shao Z."/>
            <person name="Alain K."/>
            <person name="Jebbar M."/>
        </authorList>
    </citation>
    <scope>NUCLEOTIDE SEQUENCE</scope>
    <source>
        <strain evidence="2">JCM 32048</strain>
    </source>
</reference>
<organism evidence="2 3">
    <name type="scientific">Methylobacterium frigidaeris</name>
    <dbReference type="NCBI Taxonomy" id="2038277"/>
    <lineage>
        <taxon>Bacteria</taxon>
        <taxon>Pseudomonadati</taxon>
        <taxon>Pseudomonadota</taxon>
        <taxon>Alphaproteobacteria</taxon>
        <taxon>Hyphomicrobiales</taxon>
        <taxon>Methylobacteriaceae</taxon>
        <taxon>Methylobacterium</taxon>
    </lineage>
</organism>
<feature type="domain" description="PilZ" evidence="1">
    <location>
        <begin position="138"/>
        <end position="215"/>
    </location>
</feature>
<comment type="caution">
    <text evidence="2">The sequence shown here is derived from an EMBL/GenBank/DDBJ whole genome shotgun (WGS) entry which is preliminary data.</text>
</comment>
<keyword evidence="3" id="KW-1185">Reference proteome</keyword>
<dbReference type="GO" id="GO:0035438">
    <property type="term" value="F:cyclic-di-GMP binding"/>
    <property type="evidence" value="ECO:0007669"/>
    <property type="project" value="InterPro"/>
</dbReference>
<dbReference type="AlphaFoldDB" id="A0AA37HC31"/>
<protein>
    <recommendedName>
        <fullName evidence="1">PilZ domain-containing protein</fullName>
    </recommendedName>
</protein>
<dbReference type="SUPFAM" id="SSF141371">
    <property type="entry name" value="PilZ domain-like"/>
    <property type="match status" value="1"/>
</dbReference>
<accession>A0AA37HC31</accession>